<gene>
    <name evidence="1" type="ORF">CDD80_5538</name>
</gene>
<organism evidence="1 2">
    <name type="scientific">Ophiocordyceps camponoti-rufipedis</name>
    <dbReference type="NCBI Taxonomy" id="2004952"/>
    <lineage>
        <taxon>Eukaryota</taxon>
        <taxon>Fungi</taxon>
        <taxon>Dikarya</taxon>
        <taxon>Ascomycota</taxon>
        <taxon>Pezizomycotina</taxon>
        <taxon>Sordariomycetes</taxon>
        <taxon>Hypocreomycetidae</taxon>
        <taxon>Hypocreales</taxon>
        <taxon>Ophiocordycipitaceae</taxon>
        <taxon>Ophiocordyceps</taxon>
    </lineage>
</organism>
<evidence type="ECO:0000313" key="1">
    <source>
        <dbReference type="EMBL" id="PHH71077.1"/>
    </source>
</evidence>
<evidence type="ECO:0000313" key="2">
    <source>
        <dbReference type="Proteomes" id="UP000226431"/>
    </source>
</evidence>
<sequence>MQNDKVYMSSPQSLREIADSLEPVRRILAAAASYRAGSVATVVGTGAAAVRDGILVEYVVLYLGKYMFDDGKTARLKMHTLMVEDEEEVVSGGQDYRRRDCL</sequence>
<proteinExistence type="predicted"/>
<dbReference type="Proteomes" id="UP000226431">
    <property type="component" value="Unassembled WGS sequence"/>
</dbReference>
<dbReference type="EMBL" id="NJES01000552">
    <property type="protein sequence ID" value="PHH71077.1"/>
    <property type="molecule type" value="Genomic_DNA"/>
</dbReference>
<protein>
    <submittedName>
        <fullName evidence="1">Uncharacterized protein</fullName>
    </submittedName>
</protein>
<name>A0A2C5YQN6_9HYPO</name>
<keyword evidence="2" id="KW-1185">Reference proteome</keyword>
<accession>A0A2C5YQN6</accession>
<dbReference type="AlphaFoldDB" id="A0A2C5YQN6"/>
<reference evidence="1 2" key="1">
    <citation type="submission" date="2017-06" db="EMBL/GenBank/DDBJ databases">
        <title>Ant-infecting Ophiocordyceps genomes reveal a high diversity of potential behavioral manipulation genes and a possible major role for enterotoxins.</title>
        <authorList>
            <person name="De Bekker C."/>
            <person name="Evans H.C."/>
            <person name="Brachmann A."/>
            <person name="Hughes D.P."/>
        </authorList>
    </citation>
    <scope>NUCLEOTIDE SEQUENCE [LARGE SCALE GENOMIC DNA]</scope>
    <source>
        <strain evidence="1 2">Map16</strain>
    </source>
</reference>
<comment type="caution">
    <text evidence="1">The sequence shown here is derived from an EMBL/GenBank/DDBJ whole genome shotgun (WGS) entry which is preliminary data.</text>
</comment>